<feature type="binding site" evidence="2">
    <location>
        <position position="66"/>
    </location>
    <ligand>
        <name>substrate</name>
    </ligand>
</feature>
<dbReference type="InterPro" id="IPR029033">
    <property type="entry name" value="His_PPase_superfam"/>
</dbReference>
<dbReference type="SUPFAM" id="SSF53254">
    <property type="entry name" value="Phosphoglycerate mutase-like"/>
    <property type="match status" value="1"/>
</dbReference>
<name>A0A7C4EM25_9BACT</name>
<dbReference type="PANTHER" id="PTHR48100:SF10">
    <property type="entry name" value="2-CARBOXY-D-ARABINITOL-1-PHOSPHATASE-RELATED"/>
    <property type="match status" value="1"/>
</dbReference>
<organism evidence="3">
    <name type="scientific">Thermodesulfovibrio aggregans</name>
    <dbReference type="NCBI Taxonomy" id="86166"/>
    <lineage>
        <taxon>Bacteria</taxon>
        <taxon>Pseudomonadati</taxon>
        <taxon>Nitrospirota</taxon>
        <taxon>Thermodesulfovibrionia</taxon>
        <taxon>Thermodesulfovibrionales</taxon>
        <taxon>Thermodesulfovibrionaceae</taxon>
        <taxon>Thermodesulfovibrio</taxon>
    </lineage>
</organism>
<feature type="active site" description="Proton donor/acceptor" evidence="1">
    <location>
        <position position="90"/>
    </location>
</feature>
<dbReference type="InterPro" id="IPR050275">
    <property type="entry name" value="PGM_Phosphatase"/>
</dbReference>
<dbReference type="EMBL" id="DTHO01000035">
    <property type="protein sequence ID" value="HGG99488.1"/>
    <property type="molecule type" value="Genomic_DNA"/>
</dbReference>
<dbReference type="GO" id="GO:0016791">
    <property type="term" value="F:phosphatase activity"/>
    <property type="evidence" value="ECO:0007669"/>
    <property type="project" value="TreeGrafter"/>
</dbReference>
<protein>
    <submittedName>
        <fullName evidence="3">Histidine phosphatase family protein</fullName>
    </submittedName>
</protein>
<dbReference type="PIRSF" id="PIRSF000709">
    <property type="entry name" value="6PFK_2-Ptase"/>
    <property type="match status" value="1"/>
</dbReference>
<dbReference type="PANTHER" id="PTHR48100">
    <property type="entry name" value="BROAD-SPECIFICITY PHOSPHATASE YOR283W-RELATED"/>
    <property type="match status" value="1"/>
</dbReference>
<sequence>MNPTLVIYLLRHGQTEGAKKVYKGHIDVPLSKEGEAQVEKVATFLKKYVKKYSLKLEIIYSSPLKRATASAEILSRTLSLKAKSDDNLKERSFGKWEGLSINEIVSLYPDDFERWRQNPARFFPPEGESTIQVSKRAGEALKKIVKNYKNSQIFIMAHGGINRVILCSLLGMPLENIFRIEQDFACVNIIEFYETQPVLKLINGVFWKDEYF</sequence>
<accession>A0A7C4EM25</accession>
<comment type="caution">
    <text evidence="3">The sequence shown here is derived from an EMBL/GenBank/DDBJ whole genome shotgun (WGS) entry which is preliminary data.</text>
</comment>
<dbReference type="InterPro" id="IPR013078">
    <property type="entry name" value="His_Pase_superF_clade-1"/>
</dbReference>
<dbReference type="Pfam" id="PF00300">
    <property type="entry name" value="His_Phos_1"/>
    <property type="match status" value="1"/>
</dbReference>
<reference evidence="3" key="1">
    <citation type="journal article" date="2020" name="mSystems">
        <title>Genome- and Community-Level Interaction Insights into Carbon Utilization and Element Cycling Functions of Hydrothermarchaeota in Hydrothermal Sediment.</title>
        <authorList>
            <person name="Zhou Z."/>
            <person name="Liu Y."/>
            <person name="Xu W."/>
            <person name="Pan J."/>
            <person name="Luo Z.H."/>
            <person name="Li M."/>
        </authorList>
    </citation>
    <scope>NUCLEOTIDE SEQUENCE [LARGE SCALE GENOMIC DNA]</scope>
    <source>
        <strain evidence="3">SpSt-788</strain>
    </source>
</reference>
<evidence type="ECO:0000313" key="3">
    <source>
        <dbReference type="EMBL" id="HGG99488.1"/>
    </source>
</evidence>
<dbReference type="CDD" id="cd07067">
    <property type="entry name" value="HP_PGM_like"/>
    <property type="match status" value="1"/>
</dbReference>
<evidence type="ECO:0000256" key="1">
    <source>
        <dbReference type="PIRSR" id="PIRSR613078-1"/>
    </source>
</evidence>
<evidence type="ECO:0000256" key="2">
    <source>
        <dbReference type="PIRSR" id="PIRSR613078-2"/>
    </source>
</evidence>
<proteinExistence type="predicted"/>
<dbReference type="AlphaFoldDB" id="A0A7C4EM25"/>
<feature type="active site" description="Tele-phosphohistidine intermediate" evidence="1">
    <location>
        <position position="12"/>
    </location>
</feature>
<dbReference type="Gene3D" id="3.40.50.1240">
    <property type="entry name" value="Phosphoglycerate mutase-like"/>
    <property type="match status" value="1"/>
</dbReference>
<gene>
    <name evidence="3" type="ORF">ENV75_03425</name>
</gene>
<dbReference type="SMART" id="SM00855">
    <property type="entry name" value="PGAM"/>
    <property type="match status" value="1"/>
</dbReference>